<keyword evidence="4" id="KW-1185">Reference proteome</keyword>
<dbReference type="EMBL" id="NRRV01000054">
    <property type="protein sequence ID" value="MBK1632680.1"/>
    <property type="molecule type" value="Genomic_DNA"/>
</dbReference>
<evidence type="ECO:0000256" key="1">
    <source>
        <dbReference type="SAM" id="MobiDB-lite"/>
    </source>
</evidence>
<comment type="caution">
    <text evidence="3">The sequence shown here is derived from an EMBL/GenBank/DDBJ whole genome shotgun (WGS) entry which is preliminary data.</text>
</comment>
<accession>A0ABS1CLB1</accession>
<feature type="region of interest" description="Disordered" evidence="1">
    <location>
        <begin position="23"/>
        <end position="118"/>
    </location>
</feature>
<protein>
    <submittedName>
        <fullName evidence="3">Uncharacterized protein</fullName>
    </submittedName>
</protein>
<dbReference type="Proteomes" id="UP000748752">
    <property type="component" value="Unassembled WGS sequence"/>
</dbReference>
<organism evidence="3 4">
    <name type="scientific">Thiohalocapsa halophila</name>
    <dbReference type="NCBI Taxonomy" id="69359"/>
    <lineage>
        <taxon>Bacteria</taxon>
        <taxon>Pseudomonadati</taxon>
        <taxon>Pseudomonadota</taxon>
        <taxon>Gammaproteobacteria</taxon>
        <taxon>Chromatiales</taxon>
        <taxon>Chromatiaceae</taxon>
        <taxon>Thiohalocapsa</taxon>
    </lineage>
</organism>
<feature type="chain" id="PRO_5045519634" evidence="2">
    <location>
        <begin position="22"/>
        <end position="118"/>
    </location>
</feature>
<sequence length="118" mass="12362">MRKRLLTLASGVVSIAALALAGPAAGEDDAGSIDPAEKYQGFAEDNPDLVDDRGNGLPVEGEPRSEAAMGTADTQTYPEPVAEDNPQLPTDRPDTERPYAGETDVHGAFGEGNPDVQR</sequence>
<evidence type="ECO:0000313" key="4">
    <source>
        <dbReference type="Proteomes" id="UP000748752"/>
    </source>
</evidence>
<feature type="compositionally biased region" description="Basic and acidic residues" evidence="1">
    <location>
        <begin position="91"/>
        <end position="105"/>
    </location>
</feature>
<name>A0ABS1CLB1_9GAMM</name>
<feature type="signal peptide" evidence="2">
    <location>
        <begin position="1"/>
        <end position="21"/>
    </location>
</feature>
<dbReference type="RefSeq" id="WP_200240441.1">
    <property type="nucleotide sequence ID" value="NZ_NRRV01000054.1"/>
</dbReference>
<evidence type="ECO:0000256" key="2">
    <source>
        <dbReference type="SAM" id="SignalP"/>
    </source>
</evidence>
<evidence type="ECO:0000313" key="3">
    <source>
        <dbReference type="EMBL" id="MBK1632680.1"/>
    </source>
</evidence>
<gene>
    <name evidence="3" type="ORF">CKO31_18410</name>
</gene>
<proteinExistence type="predicted"/>
<keyword evidence="2" id="KW-0732">Signal</keyword>
<reference evidence="3 4" key="1">
    <citation type="journal article" date="2020" name="Microorganisms">
        <title>Osmotic Adaptation and Compatible Solute Biosynthesis of Phototrophic Bacteria as Revealed from Genome Analyses.</title>
        <authorList>
            <person name="Imhoff J.F."/>
            <person name="Rahn T."/>
            <person name="Kunzel S."/>
            <person name="Keller A."/>
            <person name="Neulinger S.C."/>
        </authorList>
    </citation>
    <scope>NUCLEOTIDE SEQUENCE [LARGE SCALE GENOMIC DNA]</scope>
    <source>
        <strain evidence="3 4">DSM 6210</strain>
    </source>
</reference>